<accession>A0ABV3SEF2</accession>
<dbReference type="InterPro" id="IPR002035">
    <property type="entry name" value="VWF_A"/>
</dbReference>
<reference evidence="3 4" key="1">
    <citation type="submission" date="2024-05" db="EMBL/GenBank/DDBJ databases">
        <authorList>
            <person name="Jiang F."/>
        </authorList>
    </citation>
    <scope>NUCLEOTIDE SEQUENCE [LARGE SCALE GENOMIC DNA]</scope>
    <source>
        <strain evidence="3 4">LZ166</strain>
    </source>
</reference>
<comment type="caution">
    <text evidence="3">The sequence shown here is derived from an EMBL/GenBank/DDBJ whole genome shotgun (WGS) entry which is preliminary data.</text>
</comment>
<gene>
    <name evidence="3" type="ORF">ABGN05_05615</name>
</gene>
<keyword evidence="1" id="KW-0732">Signal</keyword>
<dbReference type="Gene3D" id="3.40.50.410">
    <property type="entry name" value="von Willebrand factor, type A domain"/>
    <property type="match status" value="1"/>
</dbReference>
<organism evidence="3 4">
    <name type="scientific">Aquibium pacificus</name>
    <dbReference type="NCBI Taxonomy" id="3153579"/>
    <lineage>
        <taxon>Bacteria</taxon>
        <taxon>Pseudomonadati</taxon>
        <taxon>Pseudomonadota</taxon>
        <taxon>Alphaproteobacteria</taxon>
        <taxon>Hyphomicrobiales</taxon>
        <taxon>Phyllobacteriaceae</taxon>
        <taxon>Aquibium</taxon>
    </lineage>
</organism>
<dbReference type="RefSeq" id="WP_367952986.1">
    <property type="nucleotide sequence ID" value="NZ_JBDPGJ010000001.1"/>
</dbReference>
<feature type="chain" id="PRO_5047222979" description="VWFA domain-containing protein" evidence="1">
    <location>
        <begin position="21"/>
        <end position="342"/>
    </location>
</feature>
<keyword evidence="4" id="KW-1185">Reference proteome</keyword>
<evidence type="ECO:0000313" key="4">
    <source>
        <dbReference type="Proteomes" id="UP001556692"/>
    </source>
</evidence>
<feature type="signal peptide" evidence="1">
    <location>
        <begin position="1"/>
        <end position="20"/>
    </location>
</feature>
<proteinExistence type="predicted"/>
<dbReference type="PROSITE" id="PS50234">
    <property type="entry name" value="VWFA"/>
    <property type="match status" value="1"/>
</dbReference>
<protein>
    <recommendedName>
        <fullName evidence="2">VWFA domain-containing protein</fullName>
    </recommendedName>
</protein>
<dbReference type="SUPFAM" id="SSF53300">
    <property type="entry name" value="vWA-like"/>
    <property type="match status" value="1"/>
</dbReference>
<evidence type="ECO:0000313" key="3">
    <source>
        <dbReference type="EMBL" id="MEX0405137.1"/>
    </source>
</evidence>
<feature type="domain" description="VWFA" evidence="2">
    <location>
        <begin position="172"/>
        <end position="328"/>
    </location>
</feature>
<dbReference type="InterPro" id="IPR036465">
    <property type="entry name" value="vWFA_dom_sf"/>
</dbReference>
<evidence type="ECO:0000256" key="1">
    <source>
        <dbReference type="SAM" id="SignalP"/>
    </source>
</evidence>
<name>A0ABV3SEF2_9HYPH</name>
<sequence>MTRFVRVILVLLVVVPSVHAQDFSAPRYGGFEGAGGRSGGPFFAYDPHEAANQLEFFFQPPARKMFHDAGDNVYLFPPMFPAGTYFAVLPSVPAFIATASAASFQAYRVGDHYVLADRKYEIFSAHRVGDRIFFLARDDSGAFVRLTEHHLRIFDGAGNEIASAIEDDPDKNISLLVDRSGSMDGFDQDVTTAIRNFSSLKVVSAKCGIYEFGSEVSQLPGAFQTTCDDALARYTMSPAEGGTALYTAMDRAYRGMLNLDGLSVIVILSDGRPGDGPTPELLEYSKKFPTFVLWVGDHTQDYIAAYSTAHAVSTSASVQEIEDFFNSVAFSLHGHQAIRIAP</sequence>
<dbReference type="EMBL" id="JBDPGJ010000001">
    <property type="protein sequence ID" value="MEX0405137.1"/>
    <property type="molecule type" value="Genomic_DNA"/>
</dbReference>
<evidence type="ECO:0000259" key="2">
    <source>
        <dbReference type="PROSITE" id="PS50234"/>
    </source>
</evidence>
<dbReference type="Proteomes" id="UP001556692">
    <property type="component" value="Unassembled WGS sequence"/>
</dbReference>